<dbReference type="InterPro" id="IPR036768">
    <property type="entry name" value="PolIII_chi_sf"/>
</dbReference>
<dbReference type="GO" id="GO:0003677">
    <property type="term" value="F:DNA binding"/>
    <property type="evidence" value="ECO:0007669"/>
    <property type="project" value="InterPro"/>
</dbReference>
<dbReference type="PANTHER" id="PTHR38767:SF1">
    <property type="entry name" value="DNA POLYMERASE III SUBUNIT CHI"/>
    <property type="match status" value="1"/>
</dbReference>
<dbReference type="Pfam" id="PF04364">
    <property type="entry name" value="DNA_pol3_chi"/>
    <property type="match status" value="1"/>
</dbReference>
<name>A0A2A5W8K3_9GAMM</name>
<gene>
    <name evidence="1" type="ORF">CNF02_11940</name>
</gene>
<dbReference type="GO" id="GO:0003887">
    <property type="term" value="F:DNA-directed DNA polymerase activity"/>
    <property type="evidence" value="ECO:0007669"/>
    <property type="project" value="InterPro"/>
</dbReference>
<dbReference type="InterPro" id="IPR007459">
    <property type="entry name" value="DNA_pol3_chi"/>
</dbReference>
<sequence>MAQINFYSLTQGDAESRLEVACRLAEKAFGLGHKIFIQVNDEQQRRQLDELLWLFKANSFIPHAIGNSGSELVEIDIKPSAVHQDVLINLSSGSCEQFQHYSRINEIVGPDKDSLDNGRRNYRFYKAQGFKPDTHKV</sequence>
<evidence type="ECO:0000313" key="1">
    <source>
        <dbReference type="EMBL" id="PDH32486.1"/>
    </source>
</evidence>
<comment type="caution">
    <text evidence="1">The sequence shown here is derived from an EMBL/GenBank/DDBJ whole genome shotgun (WGS) entry which is preliminary data.</text>
</comment>
<reference evidence="1 2" key="1">
    <citation type="submission" date="2017-08" db="EMBL/GenBank/DDBJ databases">
        <title>Fine stratification of microbial communities through a metagenomic profile of the photic zone.</title>
        <authorList>
            <person name="Haro-Moreno J.M."/>
            <person name="Lopez-Perez M."/>
            <person name="De La Torre J."/>
            <person name="Picazo A."/>
            <person name="Camacho A."/>
            <person name="Rodriguez-Valera F."/>
        </authorList>
    </citation>
    <scope>NUCLEOTIDE SEQUENCE [LARGE SCALE GENOMIC DNA]</scope>
    <source>
        <strain evidence="1">MED-G28</strain>
    </source>
</reference>
<accession>A0A2A5W8K3</accession>
<dbReference type="Gene3D" id="3.40.50.10110">
    <property type="entry name" value="DNA polymerase III subunit chi"/>
    <property type="match status" value="1"/>
</dbReference>
<dbReference type="AlphaFoldDB" id="A0A2A5W8K3"/>
<protein>
    <submittedName>
        <fullName evidence="1">DNA polymerase III subunit chi</fullName>
    </submittedName>
</protein>
<dbReference type="GO" id="GO:0032298">
    <property type="term" value="P:positive regulation of DNA-templated DNA replication initiation"/>
    <property type="evidence" value="ECO:0007669"/>
    <property type="project" value="TreeGrafter"/>
</dbReference>
<dbReference type="SUPFAM" id="SSF102400">
    <property type="entry name" value="DNA polymerase III chi subunit"/>
    <property type="match status" value="1"/>
</dbReference>
<dbReference type="EMBL" id="NTJZ01000016">
    <property type="protein sequence ID" value="PDH32486.1"/>
    <property type="molecule type" value="Genomic_DNA"/>
</dbReference>
<proteinExistence type="predicted"/>
<organism evidence="1 2">
    <name type="scientific">OM182 bacterium MED-G28</name>
    <dbReference type="NCBI Taxonomy" id="1986256"/>
    <lineage>
        <taxon>Bacteria</taxon>
        <taxon>Pseudomonadati</taxon>
        <taxon>Pseudomonadota</taxon>
        <taxon>Gammaproteobacteria</taxon>
        <taxon>OMG group</taxon>
        <taxon>OM182 clade</taxon>
    </lineage>
</organism>
<dbReference type="Proteomes" id="UP000219329">
    <property type="component" value="Unassembled WGS sequence"/>
</dbReference>
<dbReference type="PANTHER" id="PTHR38767">
    <property type="entry name" value="DNA POLYMERASE III SUBUNIT CHI"/>
    <property type="match status" value="1"/>
</dbReference>
<dbReference type="GO" id="GO:0006260">
    <property type="term" value="P:DNA replication"/>
    <property type="evidence" value="ECO:0007669"/>
    <property type="project" value="InterPro"/>
</dbReference>
<evidence type="ECO:0000313" key="2">
    <source>
        <dbReference type="Proteomes" id="UP000219329"/>
    </source>
</evidence>